<comment type="caution">
    <text evidence="7">The sequence shown here is derived from an EMBL/GenBank/DDBJ whole genome shotgun (WGS) entry which is preliminary data.</text>
</comment>
<evidence type="ECO:0000313" key="7">
    <source>
        <dbReference type="EMBL" id="KAJ4753160.1"/>
    </source>
</evidence>
<name>A0AAV8CCP8_9POAL</name>
<dbReference type="CDD" id="cd22005">
    <property type="entry name" value="HMG-box_AtHMGB1-like"/>
    <property type="match status" value="1"/>
</dbReference>
<keyword evidence="8" id="KW-1185">Reference proteome</keyword>
<dbReference type="InterPro" id="IPR036910">
    <property type="entry name" value="HMG_box_dom_sf"/>
</dbReference>
<evidence type="ECO:0000256" key="3">
    <source>
        <dbReference type="ARBA" id="ARBA00023242"/>
    </source>
</evidence>
<evidence type="ECO:0000256" key="2">
    <source>
        <dbReference type="ARBA" id="ARBA00023125"/>
    </source>
</evidence>
<evidence type="ECO:0000256" key="4">
    <source>
        <dbReference type="PROSITE-ProRule" id="PRU00267"/>
    </source>
</evidence>
<accession>A0AAV8CCP8</accession>
<dbReference type="InterPro" id="IPR009071">
    <property type="entry name" value="HMG_box_dom"/>
</dbReference>
<evidence type="ECO:0000313" key="8">
    <source>
        <dbReference type="Proteomes" id="UP001140206"/>
    </source>
</evidence>
<dbReference type="GO" id="GO:0005634">
    <property type="term" value="C:nucleus"/>
    <property type="evidence" value="ECO:0007669"/>
    <property type="project" value="UniProtKB-SubCell"/>
</dbReference>
<reference evidence="7" key="1">
    <citation type="submission" date="2022-08" db="EMBL/GenBank/DDBJ databases">
        <authorList>
            <person name="Marques A."/>
        </authorList>
    </citation>
    <scope>NUCLEOTIDE SEQUENCE</scope>
    <source>
        <strain evidence="7">RhyPub2mFocal</strain>
        <tissue evidence="7">Leaves</tissue>
    </source>
</reference>
<proteinExistence type="predicted"/>
<dbReference type="SUPFAM" id="SSF47095">
    <property type="entry name" value="HMG-box"/>
    <property type="match status" value="1"/>
</dbReference>
<dbReference type="Gene3D" id="1.10.30.10">
    <property type="entry name" value="High mobility group box domain"/>
    <property type="match status" value="1"/>
</dbReference>
<dbReference type="EMBL" id="JAMFTS010000005">
    <property type="protein sequence ID" value="KAJ4753160.1"/>
    <property type="molecule type" value="Genomic_DNA"/>
</dbReference>
<evidence type="ECO:0000259" key="6">
    <source>
        <dbReference type="PROSITE" id="PS50118"/>
    </source>
</evidence>
<dbReference type="GO" id="GO:0003677">
    <property type="term" value="F:DNA binding"/>
    <property type="evidence" value="ECO:0007669"/>
    <property type="project" value="UniProtKB-UniRule"/>
</dbReference>
<dbReference type="InterPro" id="IPR031061">
    <property type="entry name" value="HMGB_plant"/>
</dbReference>
<feature type="DNA-binding region" description="HMG box" evidence="4">
    <location>
        <begin position="58"/>
        <end position="127"/>
    </location>
</feature>
<evidence type="ECO:0000256" key="5">
    <source>
        <dbReference type="SAM" id="MobiDB-lite"/>
    </source>
</evidence>
<dbReference type="Proteomes" id="UP001140206">
    <property type="component" value="Chromosome 5"/>
</dbReference>
<dbReference type="PANTHER" id="PTHR46261">
    <property type="entry name" value="HIGH MOBILITY GROUP B PROTEIN 4-RELATED"/>
    <property type="match status" value="1"/>
</dbReference>
<protein>
    <submittedName>
        <fullName evidence="7">High mobility group protein</fullName>
    </submittedName>
</protein>
<dbReference type="PROSITE" id="PS50118">
    <property type="entry name" value="HMG_BOX_2"/>
    <property type="match status" value="1"/>
</dbReference>
<feature type="compositionally biased region" description="Low complexity" evidence="5">
    <location>
        <begin position="23"/>
        <end position="38"/>
    </location>
</feature>
<dbReference type="AlphaFoldDB" id="A0AAV8CCP8"/>
<dbReference type="Pfam" id="PF00505">
    <property type="entry name" value="HMG_box"/>
    <property type="match status" value="1"/>
</dbReference>
<comment type="subcellular location">
    <subcellularLocation>
        <location evidence="1">Nucleus</location>
    </subcellularLocation>
</comment>
<evidence type="ECO:0000256" key="1">
    <source>
        <dbReference type="ARBA" id="ARBA00004123"/>
    </source>
</evidence>
<keyword evidence="2 4" id="KW-0238">DNA-binding</keyword>
<dbReference type="PANTHER" id="PTHR46261:SF35">
    <property type="entry name" value="HIGH MOBILITY GROUP B PROTEIN 4-RELATED"/>
    <property type="match status" value="1"/>
</dbReference>
<feature type="region of interest" description="Disordered" evidence="5">
    <location>
        <begin position="21"/>
        <end position="62"/>
    </location>
</feature>
<dbReference type="SMART" id="SM00398">
    <property type="entry name" value="HMG"/>
    <property type="match status" value="1"/>
</dbReference>
<gene>
    <name evidence="7" type="ORF">LUZ62_087565</name>
</gene>
<organism evidence="7 8">
    <name type="scientific">Rhynchospora pubera</name>
    <dbReference type="NCBI Taxonomy" id="906938"/>
    <lineage>
        <taxon>Eukaryota</taxon>
        <taxon>Viridiplantae</taxon>
        <taxon>Streptophyta</taxon>
        <taxon>Embryophyta</taxon>
        <taxon>Tracheophyta</taxon>
        <taxon>Spermatophyta</taxon>
        <taxon>Magnoliopsida</taxon>
        <taxon>Liliopsida</taxon>
        <taxon>Poales</taxon>
        <taxon>Cyperaceae</taxon>
        <taxon>Cyperoideae</taxon>
        <taxon>Rhynchosporeae</taxon>
        <taxon>Rhynchospora</taxon>
    </lineage>
</organism>
<sequence>MSSYWSRSFPRSNSSFLLRSGYASKSSTRSIASSAPSSMKKKAKPAKRSQAAKDPNKPMRPPSAFFDFMEEFRKTFKEKNYNNKSVYVVGKTGGDKWKILSEAKKAPNVAKANKIKSEYNSKMNTYNKKQVNTIAIYEEILK</sequence>
<feature type="domain" description="HMG box" evidence="6">
    <location>
        <begin position="58"/>
        <end position="127"/>
    </location>
</feature>
<keyword evidence="3 4" id="KW-0539">Nucleus</keyword>